<evidence type="ECO:0008006" key="3">
    <source>
        <dbReference type="Google" id="ProtNLM"/>
    </source>
</evidence>
<name>A0A3B0Z8K8_9ZZZZ</name>
<dbReference type="AlphaFoldDB" id="A0A3B0Z8K8"/>
<accession>A0A3B0Z8K8</accession>
<evidence type="ECO:0000256" key="1">
    <source>
        <dbReference type="SAM" id="Phobius"/>
    </source>
</evidence>
<reference evidence="2" key="1">
    <citation type="submission" date="2018-06" db="EMBL/GenBank/DDBJ databases">
        <authorList>
            <person name="Zhirakovskaya E."/>
        </authorList>
    </citation>
    <scope>NUCLEOTIDE SEQUENCE</scope>
</reference>
<sequence length="150" mass="17514">MLEKPLVIDLHSSRYLAQAFVVLGGATFLLILILPLPAWFQFLLLILVFVCFLNAYQRDISVVSSTRFIQIIWEDKNQWWLVTQGGQSVKASLSRDSVLWTNLLVLNFYQHENGRRRSLVLLADSASQEQLRFLRVRLKTQLTQMFEDER</sequence>
<dbReference type="InterPro" id="IPR009883">
    <property type="entry name" value="YgfX"/>
</dbReference>
<proteinExistence type="predicted"/>
<keyword evidence="1" id="KW-0812">Transmembrane</keyword>
<evidence type="ECO:0000313" key="2">
    <source>
        <dbReference type="EMBL" id="VAW87871.1"/>
    </source>
</evidence>
<protein>
    <recommendedName>
        <fullName evidence="3">Toxin CptA</fullName>
    </recommendedName>
</protein>
<gene>
    <name evidence="2" type="ORF">MNBD_GAMMA16-634</name>
</gene>
<dbReference type="Pfam" id="PF07254">
    <property type="entry name" value="Cpta_toxin"/>
    <property type="match status" value="1"/>
</dbReference>
<keyword evidence="1" id="KW-1133">Transmembrane helix</keyword>
<organism evidence="2">
    <name type="scientific">hydrothermal vent metagenome</name>
    <dbReference type="NCBI Taxonomy" id="652676"/>
    <lineage>
        <taxon>unclassified sequences</taxon>
        <taxon>metagenomes</taxon>
        <taxon>ecological metagenomes</taxon>
    </lineage>
</organism>
<keyword evidence="1" id="KW-0472">Membrane</keyword>
<feature type="transmembrane region" description="Helical" evidence="1">
    <location>
        <begin position="12"/>
        <end position="33"/>
    </location>
</feature>
<feature type="transmembrane region" description="Helical" evidence="1">
    <location>
        <begin position="39"/>
        <end position="56"/>
    </location>
</feature>
<dbReference type="EMBL" id="UOFO01000134">
    <property type="protein sequence ID" value="VAW87871.1"/>
    <property type="molecule type" value="Genomic_DNA"/>
</dbReference>